<reference evidence="2" key="1">
    <citation type="submission" date="2020-03" db="EMBL/GenBank/DDBJ databases">
        <authorList>
            <person name="Weist P."/>
        </authorList>
    </citation>
    <scope>NUCLEOTIDE SEQUENCE</scope>
</reference>
<accession>A0A9N7Z2P9</accession>
<keyword evidence="3" id="KW-1185">Reference proteome</keyword>
<dbReference type="Proteomes" id="UP001153269">
    <property type="component" value="Unassembled WGS sequence"/>
</dbReference>
<protein>
    <submittedName>
        <fullName evidence="2">Uncharacterized protein</fullName>
    </submittedName>
</protein>
<feature type="region of interest" description="Disordered" evidence="1">
    <location>
        <begin position="145"/>
        <end position="176"/>
    </location>
</feature>
<dbReference type="EMBL" id="CADEAL010003956">
    <property type="protein sequence ID" value="CAB1447689.1"/>
    <property type="molecule type" value="Genomic_DNA"/>
</dbReference>
<sequence>MWNQRRCSRAPGEDVTRALSFKVPQSRWNREADAEQLSQSGTLRFAASPAPSLLHEPVDLSRGSPASPTIPATLSQPQAAGLGWAVWMPARSSSSACLLHLSALGSCKSDSTRHPDLTPPQTLPLPRPAELWSFSETLDRRVMCGSYGGNEKPRKAEKEKKKKKRRTEDGLCAPMDPSQPIGRGSCCPDCMTTNLHTSHCVRLRICPWVTDGRLCHATQKGRQLKTLQIALRSVAPPPASRTRSERHSESRARSRGAASQ</sequence>
<dbReference type="AlphaFoldDB" id="A0A9N7Z2P9"/>
<comment type="caution">
    <text evidence="2">The sequence shown here is derived from an EMBL/GenBank/DDBJ whole genome shotgun (WGS) entry which is preliminary data.</text>
</comment>
<feature type="compositionally biased region" description="Basic and acidic residues" evidence="1">
    <location>
        <begin position="242"/>
        <end position="252"/>
    </location>
</feature>
<feature type="region of interest" description="Disordered" evidence="1">
    <location>
        <begin position="232"/>
        <end position="260"/>
    </location>
</feature>
<name>A0A9N7Z2P9_PLEPL</name>
<evidence type="ECO:0000313" key="3">
    <source>
        <dbReference type="Proteomes" id="UP001153269"/>
    </source>
</evidence>
<gene>
    <name evidence="2" type="ORF">PLEPLA_LOCUS35366</name>
</gene>
<evidence type="ECO:0000313" key="2">
    <source>
        <dbReference type="EMBL" id="CAB1447689.1"/>
    </source>
</evidence>
<proteinExistence type="predicted"/>
<evidence type="ECO:0000256" key="1">
    <source>
        <dbReference type="SAM" id="MobiDB-lite"/>
    </source>
</evidence>
<organism evidence="2 3">
    <name type="scientific">Pleuronectes platessa</name>
    <name type="common">European plaice</name>
    <dbReference type="NCBI Taxonomy" id="8262"/>
    <lineage>
        <taxon>Eukaryota</taxon>
        <taxon>Metazoa</taxon>
        <taxon>Chordata</taxon>
        <taxon>Craniata</taxon>
        <taxon>Vertebrata</taxon>
        <taxon>Euteleostomi</taxon>
        <taxon>Actinopterygii</taxon>
        <taxon>Neopterygii</taxon>
        <taxon>Teleostei</taxon>
        <taxon>Neoteleostei</taxon>
        <taxon>Acanthomorphata</taxon>
        <taxon>Carangaria</taxon>
        <taxon>Pleuronectiformes</taxon>
        <taxon>Pleuronectoidei</taxon>
        <taxon>Pleuronectidae</taxon>
        <taxon>Pleuronectes</taxon>
    </lineage>
</organism>